<feature type="transmembrane region" description="Helical" evidence="1">
    <location>
        <begin position="42"/>
        <end position="62"/>
    </location>
</feature>
<evidence type="ECO:0000313" key="2">
    <source>
        <dbReference type="EMBL" id="CAE6953797.1"/>
    </source>
</evidence>
<dbReference type="KEGG" id="pmao:PMYSY11_4415"/>
<keyword evidence="1" id="KW-0472">Membrane</keyword>
<name>A0A8S2BFD0_9PSED</name>
<keyword evidence="1" id="KW-0812">Transmembrane</keyword>
<organism evidence="2 3">
    <name type="scientific">Pseudomonas marincola</name>
    <dbReference type="NCBI Taxonomy" id="437900"/>
    <lineage>
        <taxon>Bacteria</taxon>
        <taxon>Pseudomonadati</taxon>
        <taxon>Pseudomonadota</taxon>
        <taxon>Gammaproteobacteria</taxon>
        <taxon>Pseudomonadales</taxon>
        <taxon>Pseudomonadaceae</taxon>
        <taxon>Pseudomonas</taxon>
    </lineage>
</organism>
<dbReference type="AlphaFoldDB" id="A0A8S2BFD0"/>
<accession>A0A8S2BFD0</accession>
<evidence type="ECO:0000256" key="1">
    <source>
        <dbReference type="SAM" id="Phobius"/>
    </source>
</evidence>
<proteinExistence type="predicted"/>
<keyword evidence="1" id="KW-1133">Transmembrane helix</keyword>
<dbReference type="EMBL" id="LR215729">
    <property type="protein sequence ID" value="CAE6953797.1"/>
    <property type="molecule type" value="Genomic_DNA"/>
</dbReference>
<reference evidence="2" key="1">
    <citation type="submission" date="2021-02" db="EMBL/GenBank/DDBJ databases">
        <authorList>
            <consortium name="Genoscope - CEA"/>
            <person name="William W."/>
        </authorList>
    </citation>
    <scope>NUCLEOTIDE SEQUENCE</scope>
    <source>
        <strain evidence="2">YSy11</strain>
    </source>
</reference>
<dbReference type="Proteomes" id="UP000325451">
    <property type="component" value="Chromosome"/>
</dbReference>
<sequence>MAWRKLLDGLRYFAPLSILRVLVIIGGAACGGWNPHRGFRHGGWPAVLVLLLIGFWVLNAGAKPEFRAFSRHLFALTASHFSQSIEK</sequence>
<evidence type="ECO:0000313" key="3">
    <source>
        <dbReference type="Proteomes" id="UP000325451"/>
    </source>
</evidence>
<gene>
    <name evidence="2" type="ORF">PMYSY11_4415</name>
</gene>
<keyword evidence="3" id="KW-1185">Reference proteome</keyword>
<protein>
    <submittedName>
        <fullName evidence="2">Uncharacterized protein</fullName>
    </submittedName>
</protein>
<feature type="transmembrane region" description="Helical" evidence="1">
    <location>
        <begin position="12"/>
        <end position="36"/>
    </location>
</feature>